<protein>
    <submittedName>
        <fullName evidence="1">Uncharacterized protein</fullName>
    </submittedName>
</protein>
<keyword evidence="2" id="KW-1185">Reference proteome</keyword>
<dbReference type="EMBL" id="CM037160">
    <property type="protein sequence ID" value="KAH7841577.1"/>
    <property type="molecule type" value="Genomic_DNA"/>
</dbReference>
<proteinExistence type="predicted"/>
<comment type="caution">
    <text evidence="1">The sequence shown here is derived from an EMBL/GenBank/DDBJ whole genome shotgun (WGS) entry which is preliminary data.</text>
</comment>
<sequence>MAAPSPLLERDAVTHMDDDLASRFKSFTLTDEEKGEIMLSQEDVVESMAECRTSLLGKVISQKPPNLVGLRSTMEKVWGNSKNFRVLAIGDGIFQFIFPTELEASRVLRGKPWFFNNHFLNLERWQPDKAIKDYSFAYTPMWIQAWGLPLQFLSKDVGVKLGLRFGDVDEVVIPQFGSRDGRYIRIRTILDVTQPLKRGCMIKFPNGNPVWVEFRYERLPSFCRYCGKVGHEFLGCDKRFLDMEDEVFRSAEYGLWLRASPATQQGRRHEGVAPAGRSKAEASNSDSGESLADNQGSKSRDVNATSNLNQNGNEDISKSNPSDRPRDFAHYEMVTKAYLAERYVDVNSHSNPELHENQLTPYLEQILQKYSRPVPAYSILPEQAQLPSKSNPPPISTTPIDPPKSSSTTISTQPIPPLVGPCHKQSPQPCSTSLPQPSSIAPPLINVALSPLAPDNSTPSYTQTNISSSPSLTISNPPPTFIPITPSLINPHTATKITTDLSASTLIDIHVATAPLARKSRKKTPFSSEDNERKLQWDFFAHYKICLGDDWIIWGDMNDMLCPQEKQGGLARPSWSFRGFQKFVDDCGLVDLGFSGYPFTWRNNRCGDDYVQERLDRVLATPSWCLLFDQASVTHIDTVGSDHSAILLNLRSVPTSRRVPFRFDARWVENDEVCEIIRQAWANPIQGSRSFMVVKKIQTCRASLTNWKRRYRADSRQIIEDLKAKIVALTNSTIGPQPGLLQNLKKQLQEEWDKEELFWKQKSRVLWLQHEDKNTHFFHASVMQRRSFNHISGIEAANGVWLNDPCEVQSEFQLYFSGIFTASPHLNIQETIAAIPHKISSAMNQMLTSPVTDLKVKFALDAMEPSKAPGDTIPEDLEEDPIPPNFKEFGLRCLSGNQACNGRVDAHQAPEDEFRKKAKRDAYQELMTGLRIVCEIHELPMAMTWVPCTDCNGLRRYELESMYAEFCLRGSYRATFLRVSKWNHLRKGWVARRALSSLNMLYCSDISKLSLDEYPLVPYARLCQYSGWFTICLQNVYTGNDIYVLEFFLSDRSKDDENILTTLNFILGTMEKNFKTFRLASGKELGELMSLEVIYFQNDQKIQFVQSIQATRDFSLSSIPSSVQSSASVANKRPRFQDANMVTSKAKYDLNCDPFSNLDLSFDYDSDPSFEQSSTSVANTRPGFQNSNMVIIIAKYASSEEEFELSLPCRLEELQQEVTERLRLEAGTYHAFYEDEEDGRVLIGCDVDLQKYVNVSMSQGNAAHVVLLELKEPTTNLNPTN</sequence>
<gene>
    <name evidence="1" type="ORF">Vadar_031733</name>
</gene>
<evidence type="ECO:0000313" key="2">
    <source>
        <dbReference type="Proteomes" id="UP000828048"/>
    </source>
</evidence>
<reference evidence="1 2" key="1">
    <citation type="journal article" date="2021" name="Hortic Res">
        <title>High-quality reference genome and annotation aids understanding of berry development for evergreen blueberry (Vaccinium darrowii).</title>
        <authorList>
            <person name="Yu J."/>
            <person name="Hulse-Kemp A.M."/>
            <person name="Babiker E."/>
            <person name="Staton M."/>
        </authorList>
    </citation>
    <scope>NUCLEOTIDE SEQUENCE [LARGE SCALE GENOMIC DNA]</scope>
    <source>
        <strain evidence="2">cv. NJ 8807/NJ 8810</strain>
        <tissue evidence="1">Young leaf</tissue>
    </source>
</reference>
<evidence type="ECO:0000313" key="1">
    <source>
        <dbReference type="EMBL" id="KAH7841577.1"/>
    </source>
</evidence>
<dbReference type="Proteomes" id="UP000828048">
    <property type="component" value="Chromosome 10"/>
</dbReference>
<accession>A0ACB7XLP4</accession>
<name>A0ACB7XLP4_9ERIC</name>
<organism evidence="1 2">
    <name type="scientific">Vaccinium darrowii</name>
    <dbReference type="NCBI Taxonomy" id="229202"/>
    <lineage>
        <taxon>Eukaryota</taxon>
        <taxon>Viridiplantae</taxon>
        <taxon>Streptophyta</taxon>
        <taxon>Embryophyta</taxon>
        <taxon>Tracheophyta</taxon>
        <taxon>Spermatophyta</taxon>
        <taxon>Magnoliopsida</taxon>
        <taxon>eudicotyledons</taxon>
        <taxon>Gunneridae</taxon>
        <taxon>Pentapetalae</taxon>
        <taxon>asterids</taxon>
        <taxon>Ericales</taxon>
        <taxon>Ericaceae</taxon>
        <taxon>Vaccinioideae</taxon>
        <taxon>Vaccinieae</taxon>
        <taxon>Vaccinium</taxon>
    </lineage>
</organism>